<proteinExistence type="predicted"/>
<organism evidence="2 3">
    <name type="scientific">Dendryphion nanum</name>
    <dbReference type="NCBI Taxonomy" id="256645"/>
    <lineage>
        <taxon>Eukaryota</taxon>
        <taxon>Fungi</taxon>
        <taxon>Dikarya</taxon>
        <taxon>Ascomycota</taxon>
        <taxon>Pezizomycotina</taxon>
        <taxon>Dothideomycetes</taxon>
        <taxon>Pleosporomycetidae</taxon>
        <taxon>Pleosporales</taxon>
        <taxon>Torulaceae</taxon>
        <taxon>Dendryphion</taxon>
    </lineage>
</organism>
<evidence type="ECO:0000313" key="3">
    <source>
        <dbReference type="Proteomes" id="UP000700596"/>
    </source>
</evidence>
<feature type="chain" id="PRO_5040187033" evidence="1">
    <location>
        <begin position="17"/>
        <end position="499"/>
    </location>
</feature>
<evidence type="ECO:0000256" key="1">
    <source>
        <dbReference type="SAM" id="SignalP"/>
    </source>
</evidence>
<dbReference type="PANTHER" id="PTHR38787">
    <property type="entry name" value="REGULATORY P DOMAIN-CONTAINING PROTEIN"/>
    <property type="match status" value="1"/>
</dbReference>
<sequence length="499" mass="55689">MKWSTVAAALVPVASAALGFTKEEYDSGAVMAWMMEQKESAWAKQRAAGAYDSKKWSGFDKHRPDKDRVRCINGKAIAKANDTDQHYKCKDIDLYDFKSHVELGSPLGEGSGSWGWEYWGREFYILGQTDGAAFVEIKDGKLVYLGRLPAQANPVIWREIKVAGNYVVIGSEGVGHNIQFFDLRKLLKINPKEPKTFNTGSDLTSLFTNLPVGRSHNVVVNEEKNYAVAVGAAPRNSSCAGGLIFINIDDITKPYSPGCAPQDGYVHDAQCIVYRGPHAKYYGRDICYGYNEDTLTIYDVTNKNGPNASTIISRTPYKGASYSHQGWIINPYWQTHLVLDDELDEGELYNGTRTNPESPAKDGFPVTYIFDITNLEKPTQSGQYKSKVRSVDHNQFIYDGLLYQSNYQAGLRVLDVSSIPWAPSGKYVNEIAYFDVYPGDDDLPGGGAAVWEGGTWSHYTFKSGWIAINTIDRGVFLVRLNKFKGRGFGKRQLRGMERK</sequence>
<gene>
    <name evidence="2" type="ORF">B0J11DRAFT_297905</name>
</gene>
<keyword evidence="1" id="KW-0732">Signal</keyword>
<dbReference type="AlphaFoldDB" id="A0A9P9DXX1"/>
<dbReference type="Proteomes" id="UP000700596">
    <property type="component" value="Unassembled WGS sequence"/>
</dbReference>
<protein>
    <submittedName>
        <fullName evidence="2">Uncharacterized protein</fullName>
    </submittedName>
</protein>
<name>A0A9P9DXX1_9PLEO</name>
<evidence type="ECO:0000313" key="2">
    <source>
        <dbReference type="EMBL" id="KAH7127221.1"/>
    </source>
</evidence>
<feature type="signal peptide" evidence="1">
    <location>
        <begin position="1"/>
        <end position="16"/>
    </location>
</feature>
<dbReference type="OrthoDB" id="2099887at2759"/>
<dbReference type="NCBIfam" id="TIGR04312">
    <property type="entry name" value="choice_anch_B"/>
    <property type="match status" value="1"/>
</dbReference>
<dbReference type="EMBL" id="JAGMWT010000006">
    <property type="protein sequence ID" value="KAH7127221.1"/>
    <property type="molecule type" value="Genomic_DNA"/>
</dbReference>
<reference evidence="2" key="1">
    <citation type="journal article" date="2021" name="Nat. Commun.">
        <title>Genetic determinants of endophytism in the Arabidopsis root mycobiome.</title>
        <authorList>
            <person name="Mesny F."/>
            <person name="Miyauchi S."/>
            <person name="Thiergart T."/>
            <person name="Pickel B."/>
            <person name="Atanasova L."/>
            <person name="Karlsson M."/>
            <person name="Huettel B."/>
            <person name="Barry K.W."/>
            <person name="Haridas S."/>
            <person name="Chen C."/>
            <person name="Bauer D."/>
            <person name="Andreopoulos W."/>
            <person name="Pangilinan J."/>
            <person name="LaButti K."/>
            <person name="Riley R."/>
            <person name="Lipzen A."/>
            <person name="Clum A."/>
            <person name="Drula E."/>
            <person name="Henrissat B."/>
            <person name="Kohler A."/>
            <person name="Grigoriev I.V."/>
            <person name="Martin F.M."/>
            <person name="Hacquard S."/>
        </authorList>
    </citation>
    <scope>NUCLEOTIDE SEQUENCE</scope>
    <source>
        <strain evidence="2">MPI-CAGE-CH-0243</strain>
    </source>
</reference>
<accession>A0A9P9DXX1</accession>
<dbReference type="PANTHER" id="PTHR38787:SF3">
    <property type="entry name" value="REGULATORY P DOMAIN-CONTAINING PROTEIN"/>
    <property type="match status" value="1"/>
</dbReference>
<dbReference type="GO" id="GO:0005576">
    <property type="term" value="C:extracellular region"/>
    <property type="evidence" value="ECO:0007669"/>
    <property type="project" value="TreeGrafter"/>
</dbReference>
<comment type="caution">
    <text evidence="2">The sequence shown here is derived from an EMBL/GenBank/DDBJ whole genome shotgun (WGS) entry which is preliminary data.</text>
</comment>
<dbReference type="InterPro" id="IPR027589">
    <property type="entry name" value="Choice_anch_B"/>
</dbReference>
<keyword evidence="3" id="KW-1185">Reference proteome</keyword>